<accession>A0A2T3XSQ5</accession>
<reference evidence="1 2" key="1">
    <citation type="submission" date="2018-03" db="EMBL/GenBank/DDBJ databases">
        <title>Whole genome analyses suggest that Burkholderia sensu lato contains two further novel genera in the rhizoxinica-symbiotica group Mycetohabitans gen. nov., and Trinickia gen. nov.: implications for the evolution of diazotrophy and nodulation in the Burkholderiaceae.</title>
        <authorList>
            <person name="Estrada De Los Santos P."/>
            <person name="Palmer M."/>
            <person name="Chavez-Ramirez B."/>
            <person name="Steenkamp E.T."/>
            <person name="Hirsch A.M."/>
            <person name="Manyaka P."/>
            <person name="Maluk M."/>
            <person name="Lafos M."/>
            <person name="Crook M."/>
            <person name="Gross E."/>
            <person name="Simon M.F."/>
            <person name="Bueno Dos Reis Junior F."/>
            <person name="Poole P.S."/>
            <person name="Venter S.N."/>
            <person name="James E.K."/>
        </authorList>
    </citation>
    <scope>NUCLEOTIDE SEQUENCE [LARGE SCALE GENOMIC DNA]</scope>
    <source>
        <strain evidence="1 2">JPY-366</strain>
    </source>
</reference>
<proteinExistence type="predicted"/>
<comment type="caution">
    <text evidence="1">The sequence shown here is derived from an EMBL/GenBank/DDBJ whole genome shotgun (WGS) entry which is preliminary data.</text>
</comment>
<dbReference type="Proteomes" id="UP000240638">
    <property type="component" value="Unassembled WGS sequence"/>
</dbReference>
<evidence type="ECO:0000313" key="1">
    <source>
        <dbReference type="EMBL" id="PTB19563.1"/>
    </source>
</evidence>
<name>A0A2T3XSQ5_9BURK</name>
<gene>
    <name evidence="1" type="ORF">C9I57_17950</name>
</gene>
<dbReference type="AlphaFoldDB" id="A0A2T3XSQ5"/>
<evidence type="ECO:0008006" key="3">
    <source>
        <dbReference type="Google" id="ProtNLM"/>
    </source>
</evidence>
<dbReference type="RefSeq" id="WP_107151972.1">
    <property type="nucleotide sequence ID" value="NZ_PYUC01000008.1"/>
</dbReference>
<evidence type="ECO:0000313" key="2">
    <source>
        <dbReference type="Proteomes" id="UP000240638"/>
    </source>
</evidence>
<dbReference type="EMBL" id="PYUC01000008">
    <property type="protein sequence ID" value="PTB19563.1"/>
    <property type="molecule type" value="Genomic_DNA"/>
</dbReference>
<protein>
    <recommendedName>
        <fullName evidence="3">CopG family transcriptional regulator</fullName>
    </recommendedName>
</protein>
<organism evidence="1 2">
    <name type="scientific">Trinickia symbiotica</name>
    <dbReference type="NCBI Taxonomy" id="863227"/>
    <lineage>
        <taxon>Bacteria</taxon>
        <taxon>Pseudomonadati</taxon>
        <taxon>Pseudomonadota</taxon>
        <taxon>Betaproteobacteria</taxon>
        <taxon>Burkholderiales</taxon>
        <taxon>Burkholderiaceae</taxon>
        <taxon>Trinickia</taxon>
    </lineage>
</organism>
<sequence>MTKPKGRSRMPRGVLSTKPIYVRLMPGERKRLEAISATENRSMSCVARGMLVIGMTALEGASGTLAATSKP</sequence>